<dbReference type="InterPro" id="IPR044843">
    <property type="entry name" value="Trans_IPPS_bact-type"/>
</dbReference>
<dbReference type="Gene3D" id="1.10.600.10">
    <property type="entry name" value="Farnesyl Diphosphate Synthase"/>
    <property type="match status" value="1"/>
</dbReference>
<dbReference type="Pfam" id="PF00494">
    <property type="entry name" value="SQS_PSY"/>
    <property type="match status" value="1"/>
</dbReference>
<comment type="caution">
    <text evidence="1">The sequence shown here is derived from an EMBL/GenBank/DDBJ whole genome shotgun (WGS) entry which is preliminary data.</text>
</comment>
<dbReference type="EMBL" id="JACHIU010000001">
    <property type="protein sequence ID" value="MBB6473925.1"/>
    <property type="molecule type" value="Genomic_DNA"/>
</dbReference>
<name>A0A7X0IEU5_9ACTN</name>
<dbReference type="GO" id="GO:0051996">
    <property type="term" value="F:squalene synthase [NAD(P)H] activity"/>
    <property type="evidence" value="ECO:0007669"/>
    <property type="project" value="InterPro"/>
</dbReference>
<dbReference type="PANTHER" id="PTHR31480">
    <property type="entry name" value="BIFUNCTIONAL LYCOPENE CYCLASE/PHYTOENE SYNTHASE"/>
    <property type="match status" value="1"/>
</dbReference>
<dbReference type="InterPro" id="IPR033904">
    <property type="entry name" value="Trans_IPPS_HH"/>
</dbReference>
<dbReference type="InterPro" id="IPR002060">
    <property type="entry name" value="Squ/phyt_synthse"/>
</dbReference>
<dbReference type="CDD" id="cd00683">
    <property type="entry name" value="Trans_IPPS_HH"/>
    <property type="match status" value="1"/>
</dbReference>
<dbReference type="EC" id="2.5.1.32" evidence="1"/>
<accession>A0A7X0IEU5</accession>
<proteinExistence type="predicted"/>
<reference evidence="1 2" key="1">
    <citation type="submission" date="2020-08" db="EMBL/GenBank/DDBJ databases">
        <title>Sequencing the genomes of 1000 actinobacteria strains.</title>
        <authorList>
            <person name="Klenk H.-P."/>
        </authorList>
    </citation>
    <scope>NUCLEOTIDE SEQUENCE [LARGE SCALE GENOMIC DNA]</scope>
    <source>
        <strain evidence="1 2">DSM 44936</strain>
    </source>
</reference>
<dbReference type="RefSeq" id="WP_184981991.1">
    <property type="nucleotide sequence ID" value="NZ_BAAALO010000078.1"/>
</dbReference>
<gene>
    <name evidence="1" type="ORF">BJ992_003356</name>
</gene>
<dbReference type="Proteomes" id="UP000555564">
    <property type="component" value="Unassembled WGS sequence"/>
</dbReference>
<organism evidence="1 2">
    <name type="scientific">Sphaerisporangium rubeum</name>
    <dbReference type="NCBI Taxonomy" id="321317"/>
    <lineage>
        <taxon>Bacteria</taxon>
        <taxon>Bacillati</taxon>
        <taxon>Actinomycetota</taxon>
        <taxon>Actinomycetes</taxon>
        <taxon>Streptosporangiales</taxon>
        <taxon>Streptosporangiaceae</taxon>
        <taxon>Sphaerisporangium</taxon>
    </lineage>
</organism>
<evidence type="ECO:0000313" key="1">
    <source>
        <dbReference type="EMBL" id="MBB6473925.1"/>
    </source>
</evidence>
<dbReference type="GO" id="GO:0004311">
    <property type="term" value="F:geranylgeranyl diphosphate synthase activity"/>
    <property type="evidence" value="ECO:0007669"/>
    <property type="project" value="InterPro"/>
</dbReference>
<dbReference type="SFLD" id="SFLDG01212">
    <property type="entry name" value="Phytoene_synthase_like"/>
    <property type="match status" value="1"/>
</dbReference>
<dbReference type="InterPro" id="IPR008949">
    <property type="entry name" value="Isoprenoid_synthase_dom_sf"/>
</dbReference>
<keyword evidence="1" id="KW-0808">Transferase</keyword>
<dbReference type="AlphaFoldDB" id="A0A7X0IEU5"/>
<dbReference type="GO" id="GO:0016114">
    <property type="term" value="P:terpenoid biosynthetic process"/>
    <property type="evidence" value="ECO:0007669"/>
    <property type="project" value="UniProtKB-ARBA"/>
</dbReference>
<dbReference type="SUPFAM" id="SSF48576">
    <property type="entry name" value="Terpenoid synthases"/>
    <property type="match status" value="1"/>
</dbReference>
<dbReference type="SFLD" id="SFLDG01018">
    <property type="entry name" value="Squalene/Phytoene_Synthase_Lik"/>
    <property type="match status" value="1"/>
</dbReference>
<keyword evidence="2" id="KW-1185">Reference proteome</keyword>
<protein>
    <submittedName>
        <fullName evidence="1">Phytoene synthase</fullName>
        <ecNumber evidence="1">2.5.1.32</ecNumber>
    </submittedName>
</protein>
<dbReference type="SFLD" id="SFLDS00005">
    <property type="entry name" value="Isoprenoid_Synthase_Type_I"/>
    <property type="match status" value="1"/>
</dbReference>
<evidence type="ECO:0000313" key="2">
    <source>
        <dbReference type="Proteomes" id="UP000555564"/>
    </source>
</evidence>
<sequence>MASHAYRHCERIVRTRARNFSYGIRLLPPRQRRALSAVYAFARRIDDIGDGDGPAEQRLVLLDAARRSLRARRPVHGDLVMVALFDAARRFPIPLPAFEELIDGCADDVRGVRFAGYEDLLGYCRRVAGSVGRLSLGVFGTADRAAAEPLADALGVALQLTNVLRDVHEDRLAGRVYLPAEDLARFGCTLELDGAGRFTDPPDRLEALIRFQTSRARDWYDTGMRLPPMLDRRSAACAGAMAGIYRGLLDRIAACPAEALAGRSSVPVWEKAMVAARALAGAGR</sequence>